<dbReference type="InterPro" id="IPR030395">
    <property type="entry name" value="GP_PDE_dom"/>
</dbReference>
<organism evidence="4 5">
    <name type="scientific">Orbilia ellipsospora</name>
    <dbReference type="NCBI Taxonomy" id="2528407"/>
    <lineage>
        <taxon>Eukaryota</taxon>
        <taxon>Fungi</taxon>
        <taxon>Dikarya</taxon>
        <taxon>Ascomycota</taxon>
        <taxon>Pezizomycotina</taxon>
        <taxon>Orbiliomycetes</taxon>
        <taxon>Orbiliales</taxon>
        <taxon>Orbiliaceae</taxon>
        <taxon>Orbilia</taxon>
    </lineage>
</organism>
<proteinExistence type="predicted"/>
<gene>
    <name evidence="4" type="primary">GDE1_1</name>
    <name evidence="4" type="ORF">TWF694_005996</name>
</gene>
<dbReference type="InterPro" id="IPR017946">
    <property type="entry name" value="PLC-like_Pdiesterase_TIM-brl"/>
</dbReference>
<dbReference type="GO" id="GO:0046475">
    <property type="term" value="P:glycerophospholipid catabolic process"/>
    <property type="evidence" value="ECO:0007669"/>
    <property type="project" value="TreeGrafter"/>
</dbReference>
<evidence type="ECO:0000313" key="4">
    <source>
        <dbReference type="EMBL" id="KAK6523098.1"/>
    </source>
</evidence>
<feature type="compositionally biased region" description="Polar residues" evidence="2">
    <location>
        <begin position="67"/>
        <end position="79"/>
    </location>
</feature>
<comment type="caution">
    <text evidence="4">The sequence shown here is derived from an EMBL/GenBank/DDBJ whole genome shotgun (WGS) entry which is preliminary data.</text>
</comment>
<evidence type="ECO:0000259" key="3">
    <source>
        <dbReference type="PROSITE" id="PS51704"/>
    </source>
</evidence>
<dbReference type="SUPFAM" id="SSF51695">
    <property type="entry name" value="PLC-like phosphodiesterases"/>
    <property type="match status" value="1"/>
</dbReference>
<reference evidence="4 5" key="1">
    <citation type="submission" date="2019-10" db="EMBL/GenBank/DDBJ databases">
        <authorList>
            <person name="Palmer J.M."/>
        </authorList>
    </citation>
    <scope>NUCLEOTIDE SEQUENCE [LARGE SCALE GENOMIC DNA]</scope>
    <source>
        <strain evidence="4 5">TWF694</strain>
    </source>
</reference>
<dbReference type="PANTHER" id="PTHR22958">
    <property type="entry name" value="GLYCEROPHOSPHORYL DIESTER PHOSPHODIESTERASE"/>
    <property type="match status" value="1"/>
</dbReference>
<dbReference type="InterPro" id="IPR051578">
    <property type="entry name" value="GDPD"/>
</dbReference>
<sequence>MTKDLVPVVYHDFLVPETGIDAQIHTITLDQLTALSNTPSESMPPQVIANDASAGLVSEKRSRKTRSNSWDPNPPQSINDLADRVKKTLIYNARGFNPNTRGHHIKEPFATLEQILDALPSSVGFDIEIKYPTLFDRDMWQLVPFAIELNIFVDGILDKIFEKDSDREIVISSFSPEICILASLKQSKYPVLHLTRGGYFHLWDERARSLRAGIHFAKAWNLLGTITVCNPILACPKLVGTIKQNGLVCGSYGGGNNVSENAKTQAEAGLDVIVVDRFALILKTLQESGYTET</sequence>
<dbReference type="Proteomes" id="UP001365542">
    <property type="component" value="Unassembled WGS sequence"/>
</dbReference>
<feature type="region of interest" description="Disordered" evidence="2">
    <location>
        <begin position="58"/>
        <end position="79"/>
    </location>
</feature>
<evidence type="ECO:0000313" key="5">
    <source>
        <dbReference type="Proteomes" id="UP001365542"/>
    </source>
</evidence>
<feature type="domain" description="GP-PDE" evidence="3">
    <location>
        <begin position="1"/>
        <end position="285"/>
    </location>
</feature>
<dbReference type="PROSITE" id="PS51704">
    <property type="entry name" value="GP_PDE"/>
    <property type="match status" value="1"/>
</dbReference>
<evidence type="ECO:0000256" key="2">
    <source>
        <dbReference type="SAM" id="MobiDB-lite"/>
    </source>
</evidence>
<dbReference type="AlphaFoldDB" id="A0AAV9WQW7"/>
<evidence type="ECO:0000256" key="1">
    <source>
        <dbReference type="ARBA" id="ARBA00022801"/>
    </source>
</evidence>
<keyword evidence="1" id="KW-0378">Hydrolase</keyword>
<dbReference type="EMBL" id="JAVHJO010000019">
    <property type="protein sequence ID" value="KAK6523098.1"/>
    <property type="molecule type" value="Genomic_DNA"/>
</dbReference>
<name>A0AAV9WQW7_9PEZI</name>
<dbReference type="Pfam" id="PF03009">
    <property type="entry name" value="GDPD"/>
    <property type="match status" value="1"/>
</dbReference>
<accession>A0AAV9WQW7</accession>
<keyword evidence="5" id="KW-1185">Reference proteome</keyword>
<dbReference type="PANTHER" id="PTHR22958:SF1">
    <property type="entry name" value="GLYCEROPHOSPHOCHOLINE PHOSPHODIESTERASE GPCPD1"/>
    <property type="match status" value="1"/>
</dbReference>
<dbReference type="GO" id="GO:0047389">
    <property type="term" value="F:glycerophosphocholine phosphodiesterase activity"/>
    <property type="evidence" value="ECO:0007669"/>
    <property type="project" value="TreeGrafter"/>
</dbReference>
<dbReference type="Gene3D" id="3.20.20.190">
    <property type="entry name" value="Phosphatidylinositol (PI) phosphodiesterase"/>
    <property type="match status" value="1"/>
</dbReference>
<protein>
    <submittedName>
        <fullName evidence="4">Glycerophosphocholine phosphodiesterase</fullName>
    </submittedName>
</protein>